<comment type="caution">
    <text evidence="2">The sequence shown here is derived from an EMBL/GenBank/DDBJ whole genome shotgun (WGS) entry which is preliminary data.</text>
</comment>
<evidence type="ECO:0000313" key="2">
    <source>
        <dbReference type="EMBL" id="PZO21814.1"/>
    </source>
</evidence>
<feature type="transmembrane region" description="Helical" evidence="1">
    <location>
        <begin position="21"/>
        <end position="46"/>
    </location>
</feature>
<keyword evidence="1" id="KW-0812">Transmembrane</keyword>
<evidence type="ECO:0000256" key="1">
    <source>
        <dbReference type="SAM" id="Phobius"/>
    </source>
</evidence>
<name>A0A2W4UNU8_9CYAN</name>
<evidence type="ECO:0000313" key="3">
    <source>
        <dbReference type="Proteomes" id="UP000249354"/>
    </source>
</evidence>
<organism evidence="2 3">
    <name type="scientific">Leptolyngbya foveolarum</name>
    <dbReference type="NCBI Taxonomy" id="47253"/>
    <lineage>
        <taxon>Bacteria</taxon>
        <taxon>Bacillati</taxon>
        <taxon>Cyanobacteriota</taxon>
        <taxon>Cyanophyceae</taxon>
        <taxon>Leptolyngbyales</taxon>
        <taxon>Leptolyngbyaceae</taxon>
        <taxon>Leptolyngbya group</taxon>
        <taxon>Leptolyngbya</taxon>
    </lineage>
</organism>
<dbReference type="EMBL" id="QBMC01000017">
    <property type="protein sequence ID" value="PZO21814.1"/>
    <property type="molecule type" value="Genomic_DNA"/>
</dbReference>
<reference evidence="3" key="1">
    <citation type="submission" date="2018-04" db="EMBL/GenBank/DDBJ databases">
        <authorList>
            <person name="Cornet L."/>
        </authorList>
    </citation>
    <scope>NUCLEOTIDE SEQUENCE [LARGE SCALE GENOMIC DNA]</scope>
</reference>
<accession>A0A2W4UNU8</accession>
<sequence>MSVDSKLGSRPTPKSNAGPPRVLLFFAIGFGLSLLMGGLKAIAFWLTDTYLYDTPWLGGFLKSIEIAEISNLLVFAVLGAGVGAATLLVPDHWTHWLKMAILVALGPFVFCASYLMQQHLWIQKVAKRADVPYAEAKTITNDFLKKETGSGGFLGFYPLSTQISELPTLWANLEAGTAANSSDVLTEELSSYNDPIADAAAYVFERVGWVVRFMYMTIAVLTALIYYFKGHDWAENRRYGSAEMPVAQPQPPAKQ</sequence>
<keyword evidence="1" id="KW-0472">Membrane</keyword>
<proteinExistence type="predicted"/>
<keyword evidence="1" id="KW-1133">Transmembrane helix</keyword>
<reference evidence="2 3" key="2">
    <citation type="submission" date="2018-06" db="EMBL/GenBank/DDBJ databases">
        <title>Metagenomic assembly of (sub)arctic Cyanobacteria and their associated microbiome from non-axenic cultures.</title>
        <authorList>
            <person name="Baurain D."/>
        </authorList>
    </citation>
    <scope>NUCLEOTIDE SEQUENCE [LARGE SCALE GENOMIC DNA]</scope>
    <source>
        <strain evidence="2">ULC129bin1</strain>
    </source>
</reference>
<protein>
    <submittedName>
        <fullName evidence="2">Uncharacterized protein</fullName>
    </submittedName>
</protein>
<feature type="transmembrane region" description="Helical" evidence="1">
    <location>
        <begin position="96"/>
        <end position="116"/>
    </location>
</feature>
<feature type="transmembrane region" description="Helical" evidence="1">
    <location>
        <begin position="209"/>
        <end position="228"/>
    </location>
</feature>
<dbReference type="AlphaFoldDB" id="A0A2W4UNU8"/>
<gene>
    <name evidence="2" type="ORF">DCF25_04525</name>
</gene>
<dbReference type="Proteomes" id="UP000249354">
    <property type="component" value="Unassembled WGS sequence"/>
</dbReference>
<feature type="transmembrane region" description="Helical" evidence="1">
    <location>
        <begin position="66"/>
        <end position="89"/>
    </location>
</feature>